<dbReference type="RefSeq" id="WP_071550664.1">
    <property type="nucleotide sequence ID" value="NZ_CP017886.1"/>
</dbReference>
<protein>
    <recommendedName>
        <fullName evidence="4">Transporter suffix domain-containing protein</fullName>
    </recommendedName>
</protein>
<feature type="transmembrane region" description="Helical" evidence="1">
    <location>
        <begin position="103"/>
        <end position="121"/>
    </location>
</feature>
<keyword evidence="1" id="KW-0812">Transmembrane</keyword>
<dbReference type="NCBIfam" id="NF033684">
    <property type="entry name" value="suffix_2_RND"/>
    <property type="match status" value="1"/>
</dbReference>
<sequence>MDSTQGAVKQHSSAWRFKLGIVIICLMLGCWLMVPLAAALDVPGTKIAALTGILFISNKVLLILVIAVMGKSGFQQLKRSVFGYVSALVPTTEFEVGPTRHSVGLVMFCLPLISSFLEPYIDSIWPGLRPNIWQLQLLGDLMLVGSFFVLGGNFWDKVRALFIRTARVSNAGAA</sequence>
<dbReference type="InterPro" id="IPR047961">
    <property type="entry name" value="Transp_suffix-like"/>
</dbReference>
<keyword evidence="1" id="KW-0472">Membrane</keyword>
<keyword evidence="1" id="KW-1133">Transmembrane helix</keyword>
<dbReference type="Proteomes" id="UP000182567">
    <property type="component" value="Chromosome"/>
</dbReference>
<evidence type="ECO:0000313" key="2">
    <source>
        <dbReference type="EMBL" id="APC14664.1"/>
    </source>
</evidence>
<feature type="transmembrane region" description="Helical" evidence="1">
    <location>
        <begin position="46"/>
        <end position="69"/>
    </location>
</feature>
<evidence type="ECO:0000256" key="1">
    <source>
        <dbReference type="SAM" id="Phobius"/>
    </source>
</evidence>
<evidence type="ECO:0000313" key="3">
    <source>
        <dbReference type="Proteomes" id="UP000182567"/>
    </source>
</evidence>
<organism evidence="2 3">
    <name type="scientific">Pseudomonas frederiksbergensis</name>
    <dbReference type="NCBI Taxonomy" id="104087"/>
    <lineage>
        <taxon>Bacteria</taxon>
        <taxon>Pseudomonadati</taxon>
        <taxon>Pseudomonadota</taxon>
        <taxon>Gammaproteobacteria</taxon>
        <taxon>Pseudomonadales</taxon>
        <taxon>Pseudomonadaceae</taxon>
        <taxon>Pseudomonas</taxon>
    </lineage>
</organism>
<reference evidence="3" key="1">
    <citation type="submission" date="2016-10" db="EMBL/GenBank/DDBJ databases">
        <title>Pseudomonas frederiksbergensis ERGS4:02 complete genome.</title>
        <authorList>
            <person name="Kumar R."/>
            <person name="Acharya V."/>
            <person name="Singh D."/>
        </authorList>
    </citation>
    <scope>NUCLEOTIDE SEQUENCE [LARGE SCALE GENOMIC DNA]</scope>
    <source>
        <strain evidence="3">ERGS4:02</strain>
    </source>
</reference>
<evidence type="ECO:0008006" key="4">
    <source>
        <dbReference type="Google" id="ProtNLM"/>
    </source>
</evidence>
<dbReference type="OrthoDB" id="278817at2"/>
<name>A0A1J0EFJ1_9PSED</name>
<feature type="transmembrane region" description="Helical" evidence="1">
    <location>
        <begin position="19"/>
        <end position="40"/>
    </location>
</feature>
<dbReference type="GeneID" id="46907082"/>
<dbReference type="AlphaFoldDB" id="A0A1J0EFJ1"/>
<gene>
    <name evidence="2" type="ORF">BLL42_02550</name>
</gene>
<proteinExistence type="predicted"/>
<feature type="transmembrane region" description="Helical" evidence="1">
    <location>
        <begin position="133"/>
        <end position="155"/>
    </location>
</feature>
<dbReference type="EMBL" id="CP017886">
    <property type="protein sequence ID" value="APC14664.1"/>
    <property type="molecule type" value="Genomic_DNA"/>
</dbReference>
<accession>A0A1J0EFJ1</accession>